<evidence type="ECO:0000313" key="3">
    <source>
        <dbReference type="EMBL" id="KAK5108079.1"/>
    </source>
</evidence>
<gene>
    <name evidence="3" type="ORF">LTR62_008796</name>
</gene>
<organism evidence="3 4">
    <name type="scientific">Meristemomyces frigidus</name>
    <dbReference type="NCBI Taxonomy" id="1508187"/>
    <lineage>
        <taxon>Eukaryota</taxon>
        <taxon>Fungi</taxon>
        <taxon>Dikarya</taxon>
        <taxon>Ascomycota</taxon>
        <taxon>Pezizomycotina</taxon>
        <taxon>Dothideomycetes</taxon>
        <taxon>Dothideomycetidae</taxon>
        <taxon>Mycosphaerellales</taxon>
        <taxon>Teratosphaeriaceae</taxon>
        <taxon>Meristemomyces</taxon>
    </lineage>
</organism>
<reference evidence="3" key="1">
    <citation type="submission" date="2023-08" db="EMBL/GenBank/DDBJ databases">
        <title>Black Yeasts Isolated from many extreme environments.</title>
        <authorList>
            <person name="Coleine C."/>
            <person name="Stajich J.E."/>
            <person name="Selbmann L."/>
        </authorList>
    </citation>
    <scope>NUCLEOTIDE SEQUENCE</scope>
    <source>
        <strain evidence="3">CCFEE 5401</strain>
    </source>
</reference>
<dbReference type="SMART" id="SM00393">
    <property type="entry name" value="R3H"/>
    <property type="match status" value="1"/>
</dbReference>
<dbReference type="FunFam" id="3.30.1370.50:FF:000006">
    <property type="entry name" value="NF-X1 finger transcription factor"/>
    <property type="match status" value="1"/>
</dbReference>
<evidence type="ECO:0000256" key="1">
    <source>
        <dbReference type="SAM" id="MobiDB-lite"/>
    </source>
</evidence>
<name>A0AAN7YGY1_9PEZI</name>
<comment type="caution">
    <text evidence="3">The sequence shown here is derived from an EMBL/GenBank/DDBJ whole genome shotgun (WGS) entry which is preliminary data.</text>
</comment>
<dbReference type="PANTHER" id="PTHR12360:SF12">
    <property type="entry name" value="TRANSCRIPTIONAL REPRESSOR NF-X1"/>
    <property type="match status" value="1"/>
</dbReference>
<dbReference type="GO" id="GO:0005634">
    <property type="term" value="C:nucleus"/>
    <property type="evidence" value="ECO:0007669"/>
    <property type="project" value="TreeGrafter"/>
</dbReference>
<dbReference type="SUPFAM" id="SSF82708">
    <property type="entry name" value="R3H domain"/>
    <property type="match status" value="1"/>
</dbReference>
<dbReference type="Gene3D" id="3.30.1370.50">
    <property type="entry name" value="R3H-like domain"/>
    <property type="match status" value="1"/>
</dbReference>
<evidence type="ECO:0000313" key="4">
    <source>
        <dbReference type="Proteomes" id="UP001310890"/>
    </source>
</evidence>
<dbReference type="Proteomes" id="UP001310890">
    <property type="component" value="Unassembled WGS sequence"/>
</dbReference>
<evidence type="ECO:0000259" key="2">
    <source>
        <dbReference type="PROSITE" id="PS51061"/>
    </source>
</evidence>
<accession>A0AAN7YGY1</accession>
<proteinExistence type="predicted"/>
<dbReference type="InterPro" id="IPR001374">
    <property type="entry name" value="R3H_dom"/>
</dbReference>
<dbReference type="InterPro" id="IPR036867">
    <property type="entry name" value="R3H_dom_sf"/>
</dbReference>
<dbReference type="PANTHER" id="PTHR12360">
    <property type="entry name" value="NUCLEAR TRANSCRIPTION FACTOR, X-BOX BINDING 1 NFX1"/>
    <property type="match status" value="1"/>
</dbReference>
<dbReference type="AlphaFoldDB" id="A0AAN7YGY1"/>
<dbReference type="PROSITE" id="PS51061">
    <property type="entry name" value="R3H"/>
    <property type="match status" value="1"/>
</dbReference>
<sequence length="516" mass="55530">MSGVEISVAKAYDAVLTIAGSSVIALGSAKMQTAQPANSLVESQRKYAAILMRIYAIRLSVKQEMKCGASKKGEGNNGKTLSCNEECARLERNRRLALALNIDASMHVEGGDHIPYSDETLGIFGKHVKWGQTQEREFRVFASSDGERRLRFKPMKPQERSFIHALATDFGLDSESMDPEPHRHVMVWKTPRFVSAPTKTLAEALRLRTNQRSATASANVSDNENTLRKVKASNDVGEPFNAFVVDRPRFALTVDELRVELAKVIAPDLGLTFDINFLPTGEVLLGTISNTLPPYDLEQTLRNLKTDVVAAIAGKGYGTPQLCAANGTLSILRRESDTAAGDGWSRVAAKKAAPRTTLQSASVGRSSNSFAALTGSNKVTFAMKKKPEKAKAKPVAVVVDDWEMAEQAEEERENVGRSAGEEGGVTSYVDEPADMALPPSAPVSEPDVEREVGASAVNNAVTEGVVEQSAKTEEDESAPPTANAATEAGGQREPVEVQQPASATTDWATEGEEAEL</sequence>
<dbReference type="GO" id="GO:0000122">
    <property type="term" value="P:negative regulation of transcription by RNA polymerase II"/>
    <property type="evidence" value="ECO:0007669"/>
    <property type="project" value="TreeGrafter"/>
</dbReference>
<feature type="region of interest" description="Disordered" evidence="1">
    <location>
        <begin position="406"/>
        <end position="516"/>
    </location>
</feature>
<dbReference type="GO" id="GO:0000977">
    <property type="term" value="F:RNA polymerase II transcription regulatory region sequence-specific DNA binding"/>
    <property type="evidence" value="ECO:0007669"/>
    <property type="project" value="TreeGrafter"/>
</dbReference>
<dbReference type="EMBL" id="JAVRRL010000096">
    <property type="protein sequence ID" value="KAK5108079.1"/>
    <property type="molecule type" value="Genomic_DNA"/>
</dbReference>
<dbReference type="Pfam" id="PF01424">
    <property type="entry name" value="R3H"/>
    <property type="match status" value="1"/>
</dbReference>
<dbReference type="GO" id="GO:0000981">
    <property type="term" value="F:DNA-binding transcription factor activity, RNA polymerase II-specific"/>
    <property type="evidence" value="ECO:0007669"/>
    <property type="project" value="TreeGrafter"/>
</dbReference>
<protein>
    <recommendedName>
        <fullName evidence="2">R3H domain-containing protein</fullName>
    </recommendedName>
</protein>
<dbReference type="InterPro" id="IPR034078">
    <property type="entry name" value="NFX1_fam"/>
</dbReference>
<feature type="domain" description="R3H" evidence="2">
    <location>
        <begin position="128"/>
        <end position="191"/>
    </location>
</feature>